<dbReference type="GO" id="GO:0006198">
    <property type="term" value="P:cAMP catabolic process"/>
    <property type="evidence" value="ECO:0007669"/>
    <property type="project" value="UniProtKB-UniRule"/>
</dbReference>
<evidence type="ECO:0000256" key="3">
    <source>
        <dbReference type="ARBA" id="ARBA00025762"/>
    </source>
</evidence>
<comment type="similarity">
    <text evidence="3 4">Belongs to the cyclic nucleotide phosphodiesterase class-II family.</text>
</comment>
<evidence type="ECO:0000256" key="4">
    <source>
        <dbReference type="PIRNR" id="PIRNR000962"/>
    </source>
</evidence>
<accession>A0A086BJV7</accession>
<feature type="chain" id="PRO_5001804563" evidence="5">
    <location>
        <begin position="20"/>
        <end position="315"/>
    </location>
</feature>
<evidence type="ECO:0000313" key="6">
    <source>
        <dbReference type="EMBL" id="KFF29221.1"/>
    </source>
</evidence>
<dbReference type="GO" id="GO:0047555">
    <property type="term" value="F:3',5'-cyclic-GMP phosphodiesterase activity"/>
    <property type="evidence" value="ECO:0007669"/>
    <property type="project" value="TreeGrafter"/>
</dbReference>
<keyword evidence="2 4" id="KW-0114">cAMP</keyword>
<dbReference type="SUPFAM" id="SSF56281">
    <property type="entry name" value="Metallo-hydrolase/oxidoreductase"/>
    <property type="match status" value="1"/>
</dbReference>
<dbReference type="PROSITE" id="PS00607">
    <property type="entry name" value="PDEASE_II"/>
    <property type="match status" value="1"/>
</dbReference>
<organism evidence="6 7">
    <name type="scientific">Chryseobacterium piperi</name>
    <dbReference type="NCBI Taxonomy" id="558152"/>
    <lineage>
        <taxon>Bacteria</taxon>
        <taxon>Pseudomonadati</taxon>
        <taxon>Bacteroidota</taxon>
        <taxon>Flavobacteriia</taxon>
        <taxon>Flavobacteriales</taxon>
        <taxon>Weeksellaceae</taxon>
        <taxon>Chryseobacterium group</taxon>
        <taxon>Chryseobacterium</taxon>
    </lineage>
</organism>
<name>A0A086BJV7_9FLAO</name>
<dbReference type="InterPro" id="IPR024225">
    <property type="entry name" value="cAMP-PdiesteraseII_CS"/>
</dbReference>
<dbReference type="PRINTS" id="PR00388">
    <property type="entry name" value="PDIESTERASE2"/>
</dbReference>
<dbReference type="AlphaFoldDB" id="A0A086BJV7"/>
<dbReference type="PANTHER" id="PTHR28283:SF1">
    <property type="entry name" value="3',5'-CYCLIC-NUCLEOTIDE PHOSPHODIESTERASE 1"/>
    <property type="match status" value="1"/>
</dbReference>
<dbReference type="EMBL" id="JPRJ01000008">
    <property type="protein sequence ID" value="KFF29221.1"/>
    <property type="molecule type" value="Genomic_DNA"/>
</dbReference>
<reference evidence="6 7" key="1">
    <citation type="submission" date="2014-07" db="EMBL/GenBank/DDBJ databases">
        <title>Genome of Chryseobacterium piperi CTM.</title>
        <authorList>
            <person name="Pipes S.E."/>
            <person name="Stropko S.J."/>
            <person name="Newman J.D."/>
        </authorList>
    </citation>
    <scope>NUCLEOTIDE SEQUENCE [LARGE SCALE GENOMIC DNA]</scope>
    <source>
        <strain evidence="6 7">CTM</strain>
    </source>
</reference>
<dbReference type="GO" id="GO:0004115">
    <property type="term" value="F:3',5'-cyclic-AMP phosphodiesterase activity"/>
    <property type="evidence" value="ECO:0007669"/>
    <property type="project" value="UniProtKB-UniRule"/>
</dbReference>
<dbReference type="Pfam" id="PF02112">
    <property type="entry name" value="PDEase_II"/>
    <property type="match status" value="1"/>
</dbReference>
<proteinExistence type="inferred from homology"/>
<evidence type="ECO:0000256" key="2">
    <source>
        <dbReference type="ARBA" id="ARBA00023149"/>
    </source>
</evidence>
<dbReference type="InterPro" id="IPR000396">
    <property type="entry name" value="Pdiesterase2"/>
</dbReference>
<dbReference type="PIRSF" id="PIRSF000962">
    <property type="entry name" value="Cyc_nuc_PDEase"/>
    <property type="match status" value="1"/>
</dbReference>
<dbReference type="Gene3D" id="3.60.15.10">
    <property type="entry name" value="Ribonuclease Z/Hydroxyacylglutathione hydrolase-like"/>
    <property type="match status" value="1"/>
</dbReference>
<dbReference type="PANTHER" id="PTHR28283">
    <property type="entry name" value="3',5'-CYCLIC-NUCLEOTIDE PHOSPHODIESTERASE 1"/>
    <property type="match status" value="1"/>
</dbReference>
<dbReference type="OrthoDB" id="9803916at2"/>
<dbReference type="GO" id="GO:1902660">
    <property type="term" value="P:negative regulation of glucose mediated signaling pathway"/>
    <property type="evidence" value="ECO:0007669"/>
    <property type="project" value="TreeGrafter"/>
</dbReference>
<dbReference type="KEGG" id="cpip:CJF12_05385"/>
<dbReference type="CDD" id="cd07735">
    <property type="entry name" value="class_II_PDE_MBL-fold"/>
    <property type="match status" value="1"/>
</dbReference>
<comment type="caution">
    <text evidence="6">The sequence shown here is derived from an EMBL/GenBank/DDBJ whole genome shotgun (WGS) entry which is preliminary data.</text>
</comment>
<gene>
    <name evidence="6" type="ORF">IQ37_06590</name>
</gene>
<protein>
    <submittedName>
        <fullName evidence="6">3',5'-cyclic-nucleotide phosphodiesterase</fullName>
    </submittedName>
</protein>
<dbReference type="InterPro" id="IPR036866">
    <property type="entry name" value="RibonucZ/Hydroxyglut_hydro"/>
</dbReference>
<sequence>MIKYFFNLSVFLSITLCQAQNSFKVIPLGVYGGGEESNLSSYMAAPMNSENYVALDAGTLRSGIEKAIEQGNFKGNSASQVLKQNIKGYLISHAHLDHVSGMIINSPDDSKKSVYTLPSVSKIITGKYFSWESWANFTNVGELPHLNKYSMIDLDSGVEIPVSDTEMYVTAFPLSHVNPYESTAFLLRHNKEYLLYLGDTGSDRIEKSNKLEALWKQIAPYVNNQKLKGILIEVSFPNEQPDTSLFGHLTPALLENELNVLNNLCQPGKLKNVPVIITHLKPVDDHIEKIKKQLKEKNTLGMKYIFPVQGEKIVL</sequence>
<evidence type="ECO:0000256" key="1">
    <source>
        <dbReference type="ARBA" id="ARBA00022801"/>
    </source>
</evidence>
<keyword evidence="1 4" id="KW-0378">Hydrolase</keyword>
<dbReference type="eggNOG" id="COG5212">
    <property type="taxonomic scope" value="Bacteria"/>
</dbReference>
<feature type="signal peptide" evidence="5">
    <location>
        <begin position="1"/>
        <end position="19"/>
    </location>
</feature>
<keyword evidence="5" id="KW-0732">Signal</keyword>
<evidence type="ECO:0000313" key="7">
    <source>
        <dbReference type="Proteomes" id="UP000028709"/>
    </source>
</evidence>
<dbReference type="Proteomes" id="UP000028709">
    <property type="component" value="Unassembled WGS sequence"/>
</dbReference>
<dbReference type="STRING" id="558152.IQ37_06590"/>
<evidence type="ECO:0000256" key="5">
    <source>
        <dbReference type="SAM" id="SignalP"/>
    </source>
</evidence>
<keyword evidence="7" id="KW-1185">Reference proteome</keyword>
<dbReference type="RefSeq" id="WP_034682760.1">
    <property type="nucleotide sequence ID" value="NZ_CP023049.2"/>
</dbReference>